<name>A0ABV9UCA5_9ACTN</name>
<dbReference type="Gene3D" id="1.10.287.1060">
    <property type="entry name" value="ESAT-6-like"/>
    <property type="match status" value="1"/>
</dbReference>
<keyword evidence="2" id="KW-1185">Reference proteome</keyword>
<sequence>MSDGGYLEVDTKALRKAGTGFDTGADHLKDIFTRLNTKLSAEGKCWGNDKTGQEFAKNYETPATNMLKSFGDLGKALHGIKSGVDEMADNYDKAEHHSKIR</sequence>
<evidence type="ECO:0000313" key="1">
    <source>
        <dbReference type="EMBL" id="MFC4913245.1"/>
    </source>
</evidence>
<dbReference type="Pfam" id="PF06013">
    <property type="entry name" value="WXG100"/>
    <property type="match status" value="1"/>
</dbReference>
<organism evidence="1 2">
    <name type="scientific">Actinomadura gamaensis</name>
    <dbReference type="NCBI Taxonomy" id="1763541"/>
    <lineage>
        <taxon>Bacteria</taxon>
        <taxon>Bacillati</taxon>
        <taxon>Actinomycetota</taxon>
        <taxon>Actinomycetes</taxon>
        <taxon>Streptosporangiales</taxon>
        <taxon>Thermomonosporaceae</taxon>
        <taxon>Actinomadura</taxon>
    </lineage>
</organism>
<dbReference type="Proteomes" id="UP001595872">
    <property type="component" value="Unassembled WGS sequence"/>
</dbReference>
<accession>A0ABV9UCA5</accession>
<comment type="caution">
    <text evidence="1">The sequence shown here is derived from an EMBL/GenBank/DDBJ whole genome shotgun (WGS) entry which is preliminary data.</text>
</comment>
<evidence type="ECO:0000313" key="2">
    <source>
        <dbReference type="Proteomes" id="UP001595872"/>
    </source>
</evidence>
<dbReference type="RefSeq" id="WP_378263981.1">
    <property type="nucleotide sequence ID" value="NZ_JBHSIT010000016.1"/>
</dbReference>
<protein>
    <submittedName>
        <fullName evidence="1">WXG100 family type VII secretion target</fullName>
    </submittedName>
</protein>
<proteinExistence type="predicted"/>
<dbReference type="SUPFAM" id="SSF140453">
    <property type="entry name" value="EsxAB dimer-like"/>
    <property type="match status" value="1"/>
</dbReference>
<dbReference type="InterPro" id="IPR010310">
    <property type="entry name" value="T7SS_ESAT-6-like"/>
</dbReference>
<reference evidence="2" key="1">
    <citation type="journal article" date="2019" name="Int. J. Syst. Evol. Microbiol.">
        <title>The Global Catalogue of Microorganisms (GCM) 10K type strain sequencing project: providing services to taxonomists for standard genome sequencing and annotation.</title>
        <authorList>
            <consortium name="The Broad Institute Genomics Platform"/>
            <consortium name="The Broad Institute Genome Sequencing Center for Infectious Disease"/>
            <person name="Wu L."/>
            <person name="Ma J."/>
        </authorList>
    </citation>
    <scope>NUCLEOTIDE SEQUENCE [LARGE SCALE GENOMIC DNA]</scope>
    <source>
        <strain evidence="2">KLKA75</strain>
    </source>
</reference>
<dbReference type="EMBL" id="JBHSIT010000016">
    <property type="protein sequence ID" value="MFC4913245.1"/>
    <property type="molecule type" value="Genomic_DNA"/>
</dbReference>
<dbReference type="InterPro" id="IPR036689">
    <property type="entry name" value="ESAT-6-like_sf"/>
</dbReference>
<gene>
    <name evidence="1" type="ORF">ACFPCY_38520</name>
</gene>